<evidence type="ECO:0000256" key="2">
    <source>
        <dbReference type="ARBA" id="ARBA00022656"/>
    </source>
</evidence>
<evidence type="ECO:0000256" key="4">
    <source>
        <dbReference type="ARBA" id="ARBA00023026"/>
    </source>
</evidence>
<dbReference type="SUPFAM" id="SSF55676">
    <property type="entry name" value="CytB endotoxin-like"/>
    <property type="match status" value="1"/>
</dbReference>
<dbReference type="AlphaFoldDB" id="F6ME05"/>
<dbReference type="Pfam" id="PF01338">
    <property type="entry name" value="Bac_thur_toxin"/>
    <property type="match status" value="1"/>
</dbReference>
<sequence>MYTKNFSNSRMEVKGNNGCSAPIIRKPFKHIVLTVPSSDLDNFNTVFYVQPQYINQALHLANAFQGAIDPLNLNFNFEKALQIANGIPNSAIVKTLNQSVIQQTVEISVMVEQLKKIIQEVLGLVINSTSFWNSVEATIKGTFTNLDTQIDEAWIFWHSLSAHNTSYYYNILFSIQNEDTGAVMAVLPLAFEVSVDVEKQKVLFFTIKDSARYEVKMKALTLVQALHSSNAPIVDIFNVNNYNLYHSNHKIIQNLNLSN</sequence>
<evidence type="ECO:0000313" key="5">
    <source>
        <dbReference type="EMBL" id="AEG19547.1"/>
    </source>
</evidence>
<dbReference type="InterPro" id="IPR001615">
    <property type="entry name" value="Endotoxin_CytB"/>
</dbReference>
<dbReference type="SMR" id="F6ME05"/>
<dbReference type="Gene3D" id="3.40.198.10">
    <property type="entry name" value="Delta-endotoxin CytB-like"/>
    <property type="match status" value="1"/>
</dbReference>
<dbReference type="RefSeq" id="WP_000288253.1">
    <property type="nucleotide sequence ID" value="NZ_JARUBS010000056.1"/>
</dbReference>
<dbReference type="GO" id="GO:0030435">
    <property type="term" value="P:sporulation resulting in formation of a cellular spore"/>
    <property type="evidence" value="ECO:0007669"/>
    <property type="project" value="UniProtKB-KW"/>
</dbReference>
<keyword evidence="2" id="KW-0800">Toxin</keyword>
<dbReference type="GO" id="GO:0005576">
    <property type="term" value="C:extracellular region"/>
    <property type="evidence" value="ECO:0007669"/>
    <property type="project" value="InterPro"/>
</dbReference>
<keyword evidence="3" id="KW-0749">Sporulation</keyword>
<evidence type="ECO:0000256" key="3">
    <source>
        <dbReference type="ARBA" id="ARBA00022969"/>
    </source>
</evidence>
<proteinExistence type="inferred from homology"/>
<protein>
    <submittedName>
        <fullName evidence="5">Cyt2</fullName>
    </submittedName>
</protein>
<dbReference type="GO" id="GO:0090729">
    <property type="term" value="F:toxin activity"/>
    <property type="evidence" value="ECO:0007669"/>
    <property type="project" value="UniProtKB-KW"/>
</dbReference>
<accession>F6ME05</accession>
<dbReference type="InterPro" id="IPR035918">
    <property type="entry name" value="CytB_endotoxin-like_sf"/>
</dbReference>
<keyword evidence="4" id="KW-0843">Virulence</keyword>
<organism evidence="5">
    <name type="scientific">Bacillus thuringiensis</name>
    <dbReference type="NCBI Taxonomy" id="1428"/>
    <lineage>
        <taxon>Bacteria</taxon>
        <taxon>Bacillati</taxon>
        <taxon>Bacillota</taxon>
        <taxon>Bacilli</taxon>
        <taxon>Bacillales</taxon>
        <taxon>Bacillaceae</taxon>
        <taxon>Bacillus</taxon>
        <taxon>Bacillus cereus group</taxon>
    </lineage>
</organism>
<reference evidence="5" key="1">
    <citation type="submission" date="2011-04" db="EMBL/GenBank/DDBJ databases">
        <title>Cloning and Characterization of One Novel Cytolitic Protein Gene cyt2 from Bacillus thuringiensis.</title>
        <authorList>
            <person name="Guo L.W."/>
            <person name="Wang Q.Y."/>
            <person name="Song P."/>
            <person name="Sun Y.X."/>
        </authorList>
    </citation>
    <scope>NUCLEOTIDE SEQUENCE</scope>
    <source>
        <strain evidence="5">WFS-97</strain>
    </source>
</reference>
<evidence type="ECO:0000256" key="1">
    <source>
        <dbReference type="ARBA" id="ARBA00009676"/>
    </source>
</evidence>
<dbReference type="EMBL" id="JF795009">
    <property type="protein sequence ID" value="AEG19547.1"/>
    <property type="molecule type" value="Genomic_DNA"/>
</dbReference>
<comment type="similarity">
    <text evidence="1">Belongs to the cyt1/cyt2 endotoxin family.</text>
</comment>
<name>F6ME05_BACTU</name>